<evidence type="ECO:0000313" key="4">
    <source>
        <dbReference type="Proteomes" id="UP001075354"/>
    </source>
</evidence>
<evidence type="ECO:0000256" key="1">
    <source>
        <dbReference type="SAM" id="Phobius"/>
    </source>
</evidence>
<keyword evidence="1" id="KW-0472">Membrane</keyword>
<dbReference type="InterPro" id="IPR036063">
    <property type="entry name" value="Smr_dom_sf"/>
</dbReference>
<dbReference type="EMBL" id="JAPTSV010000008">
    <property type="protein sequence ID" value="KAJ1525559.1"/>
    <property type="molecule type" value="Genomic_DNA"/>
</dbReference>
<keyword evidence="1" id="KW-0812">Transmembrane</keyword>
<reference evidence="3" key="1">
    <citation type="submission" date="2022-12" db="EMBL/GenBank/DDBJ databases">
        <title>Chromosome-level genome assembly of the bean flower thrips Megalurothrips usitatus.</title>
        <authorList>
            <person name="Ma L."/>
            <person name="Liu Q."/>
            <person name="Li H."/>
            <person name="Cai W."/>
        </authorList>
    </citation>
    <scope>NUCLEOTIDE SEQUENCE</scope>
    <source>
        <strain evidence="3">Cailab_2022a</strain>
    </source>
</reference>
<evidence type="ECO:0000313" key="3">
    <source>
        <dbReference type="EMBL" id="KAJ1525559.1"/>
    </source>
</evidence>
<dbReference type="PROSITE" id="PS50828">
    <property type="entry name" value="SMR"/>
    <property type="match status" value="1"/>
</dbReference>
<keyword evidence="4" id="KW-1185">Reference proteome</keyword>
<comment type="caution">
    <text evidence="3">The sequence shown here is derived from an EMBL/GenBank/DDBJ whole genome shotgun (WGS) entry which is preliminary data.</text>
</comment>
<evidence type="ECO:0000259" key="2">
    <source>
        <dbReference type="PROSITE" id="PS50828"/>
    </source>
</evidence>
<dbReference type="GO" id="GO:0004519">
    <property type="term" value="F:endonuclease activity"/>
    <property type="evidence" value="ECO:0007669"/>
    <property type="project" value="TreeGrafter"/>
</dbReference>
<protein>
    <recommendedName>
        <fullName evidence="2">Smr domain-containing protein</fullName>
    </recommendedName>
</protein>
<dbReference type="GO" id="GO:0005634">
    <property type="term" value="C:nucleus"/>
    <property type="evidence" value="ECO:0007669"/>
    <property type="project" value="TreeGrafter"/>
</dbReference>
<feature type="domain" description="Smr" evidence="2">
    <location>
        <begin position="50"/>
        <end position="109"/>
    </location>
</feature>
<proteinExistence type="predicted"/>
<dbReference type="InterPro" id="IPR052772">
    <property type="entry name" value="Endo/PolyKinase_Domain-Protein"/>
</dbReference>
<dbReference type="AlphaFoldDB" id="A0AAV7XL34"/>
<dbReference type="PANTHER" id="PTHR46535">
    <property type="entry name" value="NEDD4-BINDING PROTEIN 2"/>
    <property type="match status" value="1"/>
</dbReference>
<dbReference type="Proteomes" id="UP001075354">
    <property type="component" value="Chromosome 8"/>
</dbReference>
<dbReference type="Gene3D" id="3.30.1370.110">
    <property type="match status" value="1"/>
</dbReference>
<dbReference type="SUPFAM" id="SSF160443">
    <property type="entry name" value="SMR domain-like"/>
    <property type="match status" value="1"/>
</dbReference>
<dbReference type="InterPro" id="IPR002625">
    <property type="entry name" value="Smr_dom"/>
</dbReference>
<dbReference type="PANTHER" id="PTHR46535:SF1">
    <property type="entry name" value="NEDD4-BINDING PROTEIN 2"/>
    <property type="match status" value="1"/>
</dbReference>
<dbReference type="SMART" id="SM00463">
    <property type="entry name" value="SMR"/>
    <property type="match status" value="1"/>
</dbReference>
<gene>
    <name evidence="3" type="ORF">ONE63_010364</name>
</gene>
<organism evidence="3 4">
    <name type="scientific">Megalurothrips usitatus</name>
    <name type="common">bean blossom thrips</name>
    <dbReference type="NCBI Taxonomy" id="439358"/>
    <lineage>
        <taxon>Eukaryota</taxon>
        <taxon>Metazoa</taxon>
        <taxon>Ecdysozoa</taxon>
        <taxon>Arthropoda</taxon>
        <taxon>Hexapoda</taxon>
        <taxon>Insecta</taxon>
        <taxon>Pterygota</taxon>
        <taxon>Neoptera</taxon>
        <taxon>Paraneoptera</taxon>
        <taxon>Thysanoptera</taxon>
        <taxon>Terebrantia</taxon>
        <taxon>Thripoidea</taxon>
        <taxon>Thripidae</taxon>
        <taxon>Megalurothrips</taxon>
    </lineage>
</organism>
<feature type="transmembrane region" description="Helical" evidence="1">
    <location>
        <begin position="7"/>
        <end position="25"/>
    </location>
</feature>
<sequence length="109" mass="11772">MGSLEDFIGVIVVFLGLAFALWATFKCCCPQRSGSDDELESVSVGSENELDLHGYSVPEAESAALFRLQELKGTGEPLVIITGKGLHSVDGRPRIKPAIEELLEQNDIP</sequence>
<name>A0AAV7XL34_9NEOP</name>
<dbReference type="Pfam" id="PF01713">
    <property type="entry name" value="Smr"/>
    <property type="match status" value="1"/>
</dbReference>
<accession>A0AAV7XL34</accession>
<keyword evidence="1" id="KW-1133">Transmembrane helix</keyword>